<dbReference type="KEGG" id="rev:HUE57_04755"/>
<proteinExistence type="predicted"/>
<dbReference type="Gene3D" id="2.60.40.10">
    <property type="entry name" value="Immunoglobulins"/>
    <property type="match status" value="1"/>
</dbReference>
<protein>
    <recommendedName>
        <fullName evidence="3">Big-1 domain-containing protein</fullName>
    </recommendedName>
</protein>
<dbReference type="AlphaFoldDB" id="A0A6N0HTG6"/>
<evidence type="ECO:0000313" key="1">
    <source>
        <dbReference type="EMBL" id="QKQ25679.1"/>
    </source>
</evidence>
<accession>A0A6N0HTG6</accession>
<organism evidence="1 2">
    <name type="scientific">Candidatus Reidiella endopervernicosa</name>
    <dbReference type="NCBI Taxonomy" id="2738883"/>
    <lineage>
        <taxon>Bacteria</taxon>
        <taxon>Pseudomonadati</taxon>
        <taxon>Pseudomonadota</taxon>
        <taxon>Gammaproteobacteria</taxon>
        <taxon>Candidatus Reidiella</taxon>
    </lineage>
</organism>
<evidence type="ECO:0008006" key="3">
    <source>
        <dbReference type="Google" id="ProtNLM"/>
    </source>
</evidence>
<dbReference type="Proteomes" id="UP000509658">
    <property type="component" value="Chromosome"/>
</dbReference>
<keyword evidence="2" id="KW-1185">Reference proteome</keyword>
<dbReference type="SUPFAM" id="SSF49373">
    <property type="entry name" value="Invasin/intimin cell-adhesion fragments"/>
    <property type="match status" value="1"/>
</dbReference>
<name>A0A6N0HTG6_9GAMM</name>
<dbReference type="InterPro" id="IPR013783">
    <property type="entry name" value="Ig-like_fold"/>
</dbReference>
<sequence>MTSPVSTSDGTVTATYNAAGCLGTDLVQAATTVDGTALSVSDTVTVLATSGATISLGTGSGGSFSAGDLDIAITSLSAGGTTGITVNLADSDNGNLYQTPTAITFTANCTTSTNHGSIDSPVASSGGSVSTDYTALGCNGDVTITASATVDGEATTATGTITVAVGTANSLQFVSADPANIALQGYSTGDRPEVSTVTFKLLDTDNNPLQGELVNFTLNTGVGGITLTSASGTTNASGLVTTKVNSGNVATTVRVTATLDSDNTIATQSDTLTISTGIADQNSFSIASNRLSPEALIHNGPTDIESCDEANAQCSQISMIASTTSTTRFPMALPSTSPPRAEPSSPPVKQPGRLFSLVDVQPTETWRWPCDHTSHSYR</sequence>
<gene>
    <name evidence="1" type="ORF">HUE57_04755</name>
</gene>
<reference evidence="1 2" key="1">
    <citation type="submission" date="2020-05" db="EMBL/GenBank/DDBJ databases">
        <title>Horizontal transmission and recombination maintain forever young bacterial symbiont genomes.</title>
        <authorList>
            <person name="Russell S.L."/>
            <person name="Pepper-Tunick E."/>
            <person name="Svedberg J."/>
            <person name="Byrne A."/>
            <person name="Ruelas Castillo J."/>
            <person name="Vollmers C."/>
            <person name="Beinart R.A."/>
            <person name="Corbett-Detig R."/>
        </authorList>
    </citation>
    <scope>NUCLEOTIDE SEQUENCE [LARGE SCALE GENOMIC DNA]</scope>
    <source>
        <strain evidence="1">Santa_Monica_outfall</strain>
    </source>
</reference>
<dbReference type="InterPro" id="IPR008964">
    <property type="entry name" value="Invasin/intimin_cell_adhesion"/>
</dbReference>
<dbReference type="RefSeq" id="WP_174672812.1">
    <property type="nucleotide sequence ID" value="NZ_CP054491.1"/>
</dbReference>
<dbReference type="EMBL" id="CP054491">
    <property type="protein sequence ID" value="QKQ25679.1"/>
    <property type="molecule type" value="Genomic_DNA"/>
</dbReference>
<evidence type="ECO:0000313" key="2">
    <source>
        <dbReference type="Proteomes" id="UP000509658"/>
    </source>
</evidence>